<evidence type="ECO:0000313" key="3">
    <source>
        <dbReference type="EMBL" id="GGW26883.1"/>
    </source>
</evidence>
<feature type="compositionally biased region" description="Acidic residues" evidence="1">
    <location>
        <begin position="39"/>
        <end position="101"/>
    </location>
</feature>
<feature type="compositionally biased region" description="Basic and acidic residues" evidence="1">
    <location>
        <begin position="102"/>
        <end position="115"/>
    </location>
</feature>
<dbReference type="EMBL" id="BMYQ01000003">
    <property type="protein sequence ID" value="GGW26883.1"/>
    <property type="molecule type" value="Genomic_DNA"/>
</dbReference>
<comment type="caution">
    <text evidence="3">The sequence shown here is derived from an EMBL/GenBank/DDBJ whole genome shotgun (WGS) entry which is preliminary data.</text>
</comment>
<name>A0A918IQR2_9RHOB</name>
<feature type="region of interest" description="Disordered" evidence="1">
    <location>
        <begin position="32"/>
        <end position="120"/>
    </location>
</feature>
<feature type="signal peptide" evidence="2">
    <location>
        <begin position="1"/>
        <end position="18"/>
    </location>
</feature>
<dbReference type="Proteomes" id="UP000628984">
    <property type="component" value="Unassembled WGS sequence"/>
</dbReference>
<keyword evidence="4" id="KW-1185">Reference proteome</keyword>
<evidence type="ECO:0000313" key="4">
    <source>
        <dbReference type="Proteomes" id="UP000628984"/>
    </source>
</evidence>
<evidence type="ECO:0000256" key="2">
    <source>
        <dbReference type="SAM" id="SignalP"/>
    </source>
</evidence>
<proteinExistence type="predicted"/>
<organism evidence="3 4">
    <name type="scientific">Gemmobacter lanyuensis</name>
    <dbReference type="NCBI Taxonomy" id="1054497"/>
    <lineage>
        <taxon>Bacteria</taxon>
        <taxon>Pseudomonadati</taxon>
        <taxon>Pseudomonadota</taxon>
        <taxon>Alphaproteobacteria</taxon>
        <taxon>Rhodobacterales</taxon>
        <taxon>Paracoccaceae</taxon>
        <taxon>Gemmobacter</taxon>
    </lineage>
</organism>
<sequence>MTRRLILFLLLLLPPLGAAEMLLSTVSQVGAAMAKGGDDGGDDDSDSDSDDDEEDDNDSDDGSDDEDDDQGDDSGGGNDDDGGGDDGGDDNDGGSGSDDDGRDNSDRDTSDRGGHSSDLGLRSGLRRIYVDGQQERITGGQYERLDRRGRVIERRPASNGDRRRLQNLDGQGLEVIVDVTPSRIIVTDRAGWREEVQGTRYRLTDPRGNVVTRRAVTERDLARLRTLLGG</sequence>
<dbReference type="AlphaFoldDB" id="A0A918IQR2"/>
<evidence type="ECO:0000256" key="1">
    <source>
        <dbReference type="SAM" id="MobiDB-lite"/>
    </source>
</evidence>
<protein>
    <submittedName>
        <fullName evidence="3">Uncharacterized protein</fullName>
    </submittedName>
</protein>
<accession>A0A918IQR2</accession>
<reference evidence="3" key="1">
    <citation type="journal article" date="2014" name="Int. J. Syst. Evol. Microbiol.">
        <title>Complete genome sequence of Corynebacterium casei LMG S-19264T (=DSM 44701T), isolated from a smear-ripened cheese.</title>
        <authorList>
            <consortium name="US DOE Joint Genome Institute (JGI-PGF)"/>
            <person name="Walter F."/>
            <person name="Albersmeier A."/>
            <person name="Kalinowski J."/>
            <person name="Ruckert C."/>
        </authorList>
    </citation>
    <scope>NUCLEOTIDE SEQUENCE</scope>
    <source>
        <strain evidence="3">KCTC 23714</strain>
    </source>
</reference>
<reference evidence="3" key="2">
    <citation type="submission" date="2020-09" db="EMBL/GenBank/DDBJ databases">
        <authorList>
            <person name="Sun Q."/>
            <person name="Kim S."/>
        </authorList>
    </citation>
    <scope>NUCLEOTIDE SEQUENCE</scope>
    <source>
        <strain evidence="3">KCTC 23714</strain>
    </source>
</reference>
<gene>
    <name evidence="3" type="ORF">GCM10011452_14100</name>
</gene>
<dbReference type="RefSeq" id="WP_189633149.1">
    <property type="nucleotide sequence ID" value="NZ_BMYQ01000003.1"/>
</dbReference>
<keyword evidence="2" id="KW-0732">Signal</keyword>
<feature type="chain" id="PRO_5037893133" evidence="2">
    <location>
        <begin position="19"/>
        <end position="230"/>
    </location>
</feature>